<dbReference type="EMBL" id="JAKZBV010000001">
    <property type="protein sequence ID" value="MCH6471563.1"/>
    <property type="molecule type" value="Genomic_DNA"/>
</dbReference>
<proteinExistence type="predicted"/>
<evidence type="ECO:0000313" key="1">
    <source>
        <dbReference type="EMBL" id="MCH6471563.1"/>
    </source>
</evidence>
<evidence type="ECO:0000313" key="2">
    <source>
        <dbReference type="Proteomes" id="UP001202922"/>
    </source>
</evidence>
<keyword evidence="2" id="KW-1185">Reference proteome</keyword>
<sequence length="86" mass="9120">MTDQPSTARLDPTAVLAAVEQAKDEAFEAALKTGEHGVLVLMEDDGADITVGAHSGVGWGRTDYMGSEPDGEFLQGTVRRFRLNAA</sequence>
<comment type="caution">
    <text evidence="1">The sequence shown here is derived from an EMBL/GenBank/DDBJ whole genome shotgun (WGS) entry which is preliminary data.</text>
</comment>
<protein>
    <recommendedName>
        <fullName evidence="3">TldD/PmbA family protein</fullName>
    </recommendedName>
</protein>
<dbReference type="RefSeq" id="WP_241055432.1">
    <property type="nucleotide sequence ID" value="NZ_JAKZBV010000001.1"/>
</dbReference>
<reference evidence="1 2" key="1">
    <citation type="submission" date="2022-03" db="EMBL/GenBank/DDBJ databases">
        <title>Sinomonas sp. isolated from a soil.</title>
        <authorList>
            <person name="Han J."/>
            <person name="Kim D.-U."/>
        </authorList>
    </citation>
    <scope>NUCLEOTIDE SEQUENCE [LARGE SCALE GENOMIC DNA]</scope>
    <source>
        <strain evidence="1 2">5-5</strain>
    </source>
</reference>
<organism evidence="1 2">
    <name type="scientific">Sinomonas terrae</name>
    <dbReference type="NCBI Taxonomy" id="2908838"/>
    <lineage>
        <taxon>Bacteria</taxon>
        <taxon>Bacillati</taxon>
        <taxon>Actinomycetota</taxon>
        <taxon>Actinomycetes</taxon>
        <taxon>Micrococcales</taxon>
        <taxon>Micrococcaceae</taxon>
        <taxon>Sinomonas</taxon>
    </lineage>
</organism>
<accession>A0ABS9U4F5</accession>
<name>A0ABS9U4F5_9MICC</name>
<gene>
    <name evidence="1" type="ORF">L0M17_16530</name>
</gene>
<dbReference type="Proteomes" id="UP001202922">
    <property type="component" value="Unassembled WGS sequence"/>
</dbReference>
<evidence type="ECO:0008006" key="3">
    <source>
        <dbReference type="Google" id="ProtNLM"/>
    </source>
</evidence>